<feature type="region of interest" description="Disordered" evidence="1">
    <location>
        <begin position="1"/>
        <end position="87"/>
    </location>
</feature>
<evidence type="ECO:0000256" key="1">
    <source>
        <dbReference type="SAM" id="MobiDB-lite"/>
    </source>
</evidence>
<feature type="compositionally biased region" description="Low complexity" evidence="1">
    <location>
        <begin position="119"/>
        <end position="130"/>
    </location>
</feature>
<evidence type="ECO:0000313" key="3">
    <source>
        <dbReference type="Proteomes" id="UP001345013"/>
    </source>
</evidence>
<evidence type="ECO:0000313" key="2">
    <source>
        <dbReference type="EMBL" id="KAK5095735.1"/>
    </source>
</evidence>
<feature type="region of interest" description="Disordered" evidence="1">
    <location>
        <begin position="380"/>
        <end position="400"/>
    </location>
</feature>
<comment type="caution">
    <text evidence="2">The sequence shown here is derived from an EMBL/GenBank/DDBJ whole genome shotgun (WGS) entry which is preliminary data.</text>
</comment>
<feature type="compositionally biased region" description="Polar residues" evidence="1">
    <location>
        <begin position="40"/>
        <end position="65"/>
    </location>
</feature>
<protein>
    <submittedName>
        <fullName evidence="2">Uncharacterized protein</fullName>
    </submittedName>
</protein>
<sequence>MPPIQQTPAVRRRSVGRPRKAPPVIVQNKNEAAQYRYQAYQPSSTSPKSPRTINSRIQKSTSPQSPRAARAGTTRSGRRYSPATPPRQEFIFETQYGQSQPYNTALDHRRAQAQEAQVAAHAEAQRRALATQHQHQLDDARAQLQPQSEPRRRASAARRLSRARNIYTSDPLSRPILYNADTNGPTQILYHSDPNATLSALRSPDRSKFLHRQARIDDPHSPTNAWSGFGEDAELPARSYGAAVELAGKGYCGARVVGMGRGRGLRLLERRGTLDCLSGEERRELVAWWGAKYGGGGGSGSGEVVGAETSVASAGSSSSSRGRKGRSKKNVNAHVNAGWASQVWEYVRQRKWNRRKKETKGRPHFYDAQAEYDAAIFGSRESAESWRSDVAGAGGRGGRG</sequence>
<dbReference type="Proteomes" id="UP001345013">
    <property type="component" value="Unassembled WGS sequence"/>
</dbReference>
<feature type="compositionally biased region" description="Basic residues" evidence="1">
    <location>
        <begin position="321"/>
        <end position="331"/>
    </location>
</feature>
<name>A0ABR0KIF8_9EURO</name>
<organism evidence="2 3">
    <name type="scientific">Lithohypha guttulata</name>
    <dbReference type="NCBI Taxonomy" id="1690604"/>
    <lineage>
        <taxon>Eukaryota</taxon>
        <taxon>Fungi</taxon>
        <taxon>Dikarya</taxon>
        <taxon>Ascomycota</taxon>
        <taxon>Pezizomycotina</taxon>
        <taxon>Eurotiomycetes</taxon>
        <taxon>Chaetothyriomycetidae</taxon>
        <taxon>Chaetothyriales</taxon>
        <taxon>Trichomeriaceae</taxon>
        <taxon>Lithohypha</taxon>
    </lineage>
</organism>
<feature type="region of interest" description="Disordered" evidence="1">
    <location>
        <begin position="119"/>
        <end position="157"/>
    </location>
</feature>
<feature type="compositionally biased region" description="Basic residues" evidence="1">
    <location>
        <begin position="10"/>
        <end position="20"/>
    </location>
</feature>
<dbReference type="EMBL" id="JAVRRG010000026">
    <property type="protein sequence ID" value="KAK5095735.1"/>
    <property type="molecule type" value="Genomic_DNA"/>
</dbReference>
<reference evidence="2 3" key="1">
    <citation type="submission" date="2023-08" db="EMBL/GenBank/DDBJ databases">
        <title>Black Yeasts Isolated from many extreme environments.</title>
        <authorList>
            <person name="Coleine C."/>
            <person name="Stajich J.E."/>
            <person name="Selbmann L."/>
        </authorList>
    </citation>
    <scope>NUCLEOTIDE SEQUENCE [LARGE SCALE GENOMIC DNA]</scope>
    <source>
        <strain evidence="2 3">CCFEE 5885</strain>
    </source>
</reference>
<feature type="region of interest" description="Disordered" evidence="1">
    <location>
        <begin position="310"/>
        <end position="331"/>
    </location>
</feature>
<keyword evidence="3" id="KW-1185">Reference proteome</keyword>
<gene>
    <name evidence="2" type="ORF">LTR24_002952</name>
</gene>
<proteinExistence type="predicted"/>
<accession>A0ABR0KIF8</accession>